<feature type="domain" description="Sema" evidence="13">
    <location>
        <begin position="46"/>
        <end position="504"/>
    </location>
</feature>
<keyword evidence="8" id="KW-0325">Glycoprotein</keyword>
<dbReference type="PROSITE" id="PS51004">
    <property type="entry name" value="SEMA"/>
    <property type="match status" value="1"/>
</dbReference>
<sequence>MDITMRFLAVWTVAVAVLVGCAVGQAWKYQPIGDGWHADGSGEEEKTLIDYRFIKYSTMIATGQLFHNESLVSFVQLVVDDERDQLLVGGRDVLFRLDLDSLSVLESVEWGSDPRGVHLCSQRGQEMENCHNFIRVLSLVDTNEVLVCGTNAFHPTCTLRDVNKLSNTTREFEGGGICPYSPHYNSTALMTSSGDIYAATVIDYDARDPSISRRQGPSVWLRTQQSSKFLDEPNFVSAYEIGNFIYFFFRETAVENINCGKRIFSRVARVCKSDKGGPSYQSHLRDKWSSFLKARLNCSLPGPFPFYFDELQSTYFSREENLIYALFTTPANSIPGSAVCVYNISSLMKAFEGPFKHQKSHEHAWLRQDTPRVHTKCTNDNNAKRSSRTASDDEVDTDLHLMDLAVMSREEGPLIMRENERWTHIVVNHVLTKSKKYYDVVFLATDDGKVRKMVHIPESLQTCLIEEIKIVANGHPRPVKNMKFSEKTNAVYISTHGDVIKVPVQRCFRFTTAR</sequence>
<evidence type="ECO:0000256" key="7">
    <source>
        <dbReference type="ARBA" id="ARBA00023157"/>
    </source>
</evidence>
<keyword evidence="5" id="KW-0221">Differentiation</keyword>
<evidence type="ECO:0000313" key="15">
    <source>
        <dbReference type="Proteomes" id="UP000271974"/>
    </source>
</evidence>
<accession>A0A433TKG5</accession>
<dbReference type="GO" id="GO:0071526">
    <property type="term" value="P:semaphorin-plexin signaling pathway"/>
    <property type="evidence" value="ECO:0007669"/>
    <property type="project" value="TreeGrafter"/>
</dbReference>
<organism evidence="14 15">
    <name type="scientific">Elysia chlorotica</name>
    <name type="common">Eastern emerald elysia</name>
    <name type="synonym">Sea slug</name>
    <dbReference type="NCBI Taxonomy" id="188477"/>
    <lineage>
        <taxon>Eukaryota</taxon>
        <taxon>Metazoa</taxon>
        <taxon>Spiralia</taxon>
        <taxon>Lophotrochozoa</taxon>
        <taxon>Mollusca</taxon>
        <taxon>Gastropoda</taxon>
        <taxon>Heterobranchia</taxon>
        <taxon>Euthyneura</taxon>
        <taxon>Panpulmonata</taxon>
        <taxon>Sacoglossa</taxon>
        <taxon>Placobranchoidea</taxon>
        <taxon>Plakobranchidae</taxon>
        <taxon>Elysia</taxon>
    </lineage>
</organism>
<keyword evidence="15" id="KW-1185">Reference proteome</keyword>
<evidence type="ECO:0000256" key="12">
    <source>
        <dbReference type="SAM" id="SignalP"/>
    </source>
</evidence>
<reference evidence="14 15" key="1">
    <citation type="submission" date="2019-01" db="EMBL/GenBank/DDBJ databases">
        <title>A draft genome assembly of the solar-powered sea slug Elysia chlorotica.</title>
        <authorList>
            <person name="Cai H."/>
            <person name="Li Q."/>
            <person name="Fang X."/>
            <person name="Li J."/>
            <person name="Curtis N.E."/>
            <person name="Altenburger A."/>
            <person name="Shibata T."/>
            <person name="Feng M."/>
            <person name="Maeda T."/>
            <person name="Schwartz J.A."/>
            <person name="Shigenobu S."/>
            <person name="Lundholm N."/>
            <person name="Nishiyama T."/>
            <person name="Yang H."/>
            <person name="Hasebe M."/>
            <person name="Li S."/>
            <person name="Pierce S.K."/>
            <person name="Wang J."/>
        </authorList>
    </citation>
    <scope>NUCLEOTIDE SEQUENCE [LARGE SCALE GENOMIC DNA]</scope>
    <source>
        <strain evidence="14">EC2010</strain>
        <tissue evidence="14">Whole organism of an adult</tissue>
    </source>
</reference>
<dbReference type="InterPro" id="IPR027231">
    <property type="entry name" value="Semaphorin"/>
</dbReference>
<comment type="caution">
    <text evidence="10">Lacks conserved residue(s) required for the propagation of feature annotation.</text>
</comment>
<dbReference type="Gene3D" id="2.130.10.10">
    <property type="entry name" value="YVTN repeat-like/Quinoprotein amine dehydrogenase"/>
    <property type="match status" value="1"/>
</dbReference>
<keyword evidence="2" id="KW-0217">Developmental protein</keyword>
<evidence type="ECO:0000256" key="11">
    <source>
        <dbReference type="SAM" id="MobiDB-lite"/>
    </source>
</evidence>
<proteinExistence type="predicted"/>
<dbReference type="FunFam" id="2.130.10.10:FF:000369">
    <property type="entry name" value="semaphorin-2A isoform X1"/>
    <property type="match status" value="1"/>
</dbReference>
<gene>
    <name evidence="14" type="ORF">EGW08_010144</name>
</gene>
<name>A0A433TKG5_ELYCH</name>
<keyword evidence="3" id="KW-0964">Secreted</keyword>
<keyword evidence="6" id="KW-0524">Neurogenesis</keyword>
<evidence type="ECO:0000259" key="13">
    <source>
        <dbReference type="PROSITE" id="PS51004"/>
    </source>
</evidence>
<evidence type="ECO:0000256" key="6">
    <source>
        <dbReference type="ARBA" id="ARBA00022902"/>
    </source>
</evidence>
<dbReference type="PROSITE" id="PS51257">
    <property type="entry name" value="PROKAR_LIPOPROTEIN"/>
    <property type="match status" value="1"/>
</dbReference>
<dbReference type="SMART" id="SM00630">
    <property type="entry name" value="Sema"/>
    <property type="match status" value="1"/>
</dbReference>
<dbReference type="InterPro" id="IPR015943">
    <property type="entry name" value="WD40/YVTN_repeat-like_dom_sf"/>
</dbReference>
<feature type="signal peptide" evidence="12">
    <location>
        <begin position="1"/>
        <end position="26"/>
    </location>
</feature>
<dbReference type="GO" id="GO:0005886">
    <property type="term" value="C:plasma membrane"/>
    <property type="evidence" value="ECO:0007669"/>
    <property type="project" value="TreeGrafter"/>
</dbReference>
<evidence type="ECO:0000256" key="9">
    <source>
        <dbReference type="ARBA" id="ARBA00074148"/>
    </source>
</evidence>
<dbReference type="InterPro" id="IPR036352">
    <property type="entry name" value="Semap_dom_sf"/>
</dbReference>
<dbReference type="InterPro" id="IPR001627">
    <property type="entry name" value="Semap_dom"/>
</dbReference>
<comment type="caution">
    <text evidence="14">The sequence shown here is derived from an EMBL/GenBank/DDBJ whole genome shotgun (WGS) entry which is preliminary data.</text>
</comment>
<dbReference type="EMBL" id="RQTK01000303">
    <property type="protein sequence ID" value="RUS82099.1"/>
    <property type="molecule type" value="Genomic_DNA"/>
</dbReference>
<dbReference type="PANTHER" id="PTHR11036:SF79">
    <property type="entry name" value="SEMAPHORIN 5C, ISOFORM A"/>
    <property type="match status" value="1"/>
</dbReference>
<dbReference type="OrthoDB" id="9988752at2759"/>
<feature type="chain" id="PRO_5019374921" description="Semaphorin-2A" evidence="12">
    <location>
        <begin position="27"/>
        <end position="514"/>
    </location>
</feature>
<dbReference type="GO" id="GO:0030215">
    <property type="term" value="F:semaphorin receptor binding"/>
    <property type="evidence" value="ECO:0007669"/>
    <property type="project" value="InterPro"/>
</dbReference>
<dbReference type="GO" id="GO:0045499">
    <property type="term" value="F:chemorepellent activity"/>
    <property type="evidence" value="ECO:0007669"/>
    <property type="project" value="TreeGrafter"/>
</dbReference>
<dbReference type="SUPFAM" id="SSF101912">
    <property type="entry name" value="Sema domain"/>
    <property type="match status" value="1"/>
</dbReference>
<dbReference type="GO" id="GO:0030335">
    <property type="term" value="P:positive regulation of cell migration"/>
    <property type="evidence" value="ECO:0007669"/>
    <property type="project" value="TreeGrafter"/>
</dbReference>
<evidence type="ECO:0000256" key="2">
    <source>
        <dbReference type="ARBA" id="ARBA00022473"/>
    </source>
</evidence>
<evidence type="ECO:0000256" key="10">
    <source>
        <dbReference type="PROSITE-ProRule" id="PRU00352"/>
    </source>
</evidence>
<comment type="subcellular location">
    <subcellularLocation>
        <location evidence="1">Secreted</location>
    </subcellularLocation>
</comment>
<dbReference type="Pfam" id="PF01403">
    <property type="entry name" value="Sema"/>
    <property type="match status" value="1"/>
</dbReference>
<dbReference type="GO" id="GO:0005576">
    <property type="term" value="C:extracellular region"/>
    <property type="evidence" value="ECO:0007669"/>
    <property type="project" value="UniProtKB-SubCell"/>
</dbReference>
<evidence type="ECO:0000256" key="4">
    <source>
        <dbReference type="ARBA" id="ARBA00022729"/>
    </source>
</evidence>
<dbReference type="STRING" id="188477.A0A433TKG5"/>
<keyword evidence="7" id="KW-1015">Disulfide bond</keyword>
<dbReference type="PANTHER" id="PTHR11036">
    <property type="entry name" value="SEMAPHORIN"/>
    <property type="match status" value="1"/>
</dbReference>
<evidence type="ECO:0000256" key="3">
    <source>
        <dbReference type="ARBA" id="ARBA00022525"/>
    </source>
</evidence>
<feature type="region of interest" description="Disordered" evidence="11">
    <location>
        <begin position="375"/>
        <end position="394"/>
    </location>
</feature>
<evidence type="ECO:0000256" key="5">
    <source>
        <dbReference type="ARBA" id="ARBA00022782"/>
    </source>
</evidence>
<evidence type="ECO:0000256" key="1">
    <source>
        <dbReference type="ARBA" id="ARBA00004613"/>
    </source>
</evidence>
<dbReference type="AlphaFoldDB" id="A0A433TKG5"/>
<keyword evidence="4 12" id="KW-0732">Signal</keyword>
<protein>
    <recommendedName>
        <fullName evidence="9">Semaphorin-2A</fullName>
    </recommendedName>
</protein>
<evidence type="ECO:0000313" key="14">
    <source>
        <dbReference type="EMBL" id="RUS82099.1"/>
    </source>
</evidence>
<dbReference type="Proteomes" id="UP000271974">
    <property type="component" value="Unassembled WGS sequence"/>
</dbReference>
<evidence type="ECO:0000256" key="8">
    <source>
        <dbReference type="ARBA" id="ARBA00023180"/>
    </source>
</evidence>
<dbReference type="GO" id="GO:0007411">
    <property type="term" value="P:axon guidance"/>
    <property type="evidence" value="ECO:0007669"/>
    <property type="project" value="TreeGrafter"/>
</dbReference>